<dbReference type="InterPro" id="IPR022398">
    <property type="entry name" value="Peptidase_S8_His-AS"/>
</dbReference>
<dbReference type="Pfam" id="PF13855">
    <property type="entry name" value="LRR_8"/>
    <property type="match status" value="1"/>
</dbReference>
<dbReference type="RefSeq" id="WP_097111212.1">
    <property type="nucleotide sequence ID" value="NZ_OBEB01000003.1"/>
</dbReference>
<keyword evidence="2 8" id="KW-0645">Protease</keyword>
<dbReference type="InterPro" id="IPR036852">
    <property type="entry name" value="Peptidase_S8/S53_dom_sf"/>
</dbReference>
<accession>A0A285IXI3</accession>
<dbReference type="CDD" id="cd07473">
    <property type="entry name" value="Peptidases_S8_Subtilisin_like"/>
    <property type="match status" value="1"/>
</dbReference>
<protein>
    <submittedName>
        <fullName evidence="12">Leucine rich repeat-containing protein</fullName>
    </submittedName>
</protein>
<dbReference type="SUPFAM" id="SSF52058">
    <property type="entry name" value="L domain-like"/>
    <property type="match status" value="1"/>
</dbReference>
<dbReference type="SUPFAM" id="SSF52743">
    <property type="entry name" value="Subtilisin-like"/>
    <property type="match status" value="1"/>
</dbReference>
<comment type="subcellular location">
    <subcellularLocation>
        <location evidence="1">Membrane</location>
    </subcellularLocation>
</comment>
<keyword evidence="7" id="KW-0472">Membrane</keyword>
<dbReference type="Pfam" id="PF00560">
    <property type="entry name" value="LRR_1"/>
    <property type="match status" value="3"/>
</dbReference>
<evidence type="ECO:0000256" key="7">
    <source>
        <dbReference type="ARBA" id="ARBA00023136"/>
    </source>
</evidence>
<dbReference type="AlphaFoldDB" id="A0A285IXI3"/>
<evidence type="ECO:0000256" key="10">
    <source>
        <dbReference type="SAM" id="MobiDB-lite"/>
    </source>
</evidence>
<feature type="compositionally biased region" description="Gly residues" evidence="10">
    <location>
        <begin position="865"/>
        <end position="879"/>
    </location>
</feature>
<dbReference type="PANTHER" id="PTHR48054">
    <property type="entry name" value="RECEPTOR KINASE-LIKE PROTEIN XA21"/>
    <property type="match status" value="1"/>
</dbReference>
<dbReference type="PROSITE" id="PS00136">
    <property type="entry name" value="SUBTILASE_ASP"/>
    <property type="match status" value="1"/>
</dbReference>
<keyword evidence="3" id="KW-0732">Signal</keyword>
<dbReference type="Pfam" id="PF22352">
    <property type="entry name" value="K319L-like_PKD"/>
    <property type="match status" value="1"/>
</dbReference>
<dbReference type="InterPro" id="IPR032675">
    <property type="entry name" value="LRR_dom_sf"/>
</dbReference>
<gene>
    <name evidence="12" type="ORF">SAMN06297280_1981</name>
</gene>
<dbReference type="Gene3D" id="3.40.50.200">
    <property type="entry name" value="Peptidase S8/S53 domain"/>
    <property type="match status" value="1"/>
</dbReference>
<dbReference type="Gene3D" id="2.60.40.3010">
    <property type="match status" value="1"/>
</dbReference>
<evidence type="ECO:0000256" key="3">
    <source>
        <dbReference type="ARBA" id="ARBA00022729"/>
    </source>
</evidence>
<dbReference type="InterPro" id="IPR023827">
    <property type="entry name" value="Peptidase_S8_Asp-AS"/>
</dbReference>
<dbReference type="InterPro" id="IPR001611">
    <property type="entry name" value="Leu-rich_rpt"/>
</dbReference>
<dbReference type="PROSITE" id="PS51892">
    <property type="entry name" value="SUBTILASE"/>
    <property type="match status" value="1"/>
</dbReference>
<evidence type="ECO:0000313" key="13">
    <source>
        <dbReference type="Proteomes" id="UP000219353"/>
    </source>
</evidence>
<feature type="active site" description="Charge relay system" evidence="8">
    <location>
        <position position="213"/>
    </location>
</feature>
<evidence type="ECO:0000256" key="9">
    <source>
        <dbReference type="RuleBase" id="RU003355"/>
    </source>
</evidence>
<feature type="active site" description="Charge relay system" evidence="8">
    <location>
        <position position="159"/>
    </location>
</feature>
<dbReference type="PROSITE" id="PS00138">
    <property type="entry name" value="SUBTILASE_SER"/>
    <property type="match status" value="1"/>
</dbReference>
<feature type="domain" description="Peptidase S8/S53" evidence="11">
    <location>
        <begin position="153"/>
        <end position="407"/>
    </location>
</feature>
<dbReference type="GO" id="GO:0006508">
    <property type="term" value="P:proteolysis"/>
    <property type="evidence" value="ECO:0007669"/>
    <property type="project" value="UniProtKB-KW"/>
</dbReference>
<comment type="similarity">
    <text evidence="8 9">Belongs to the peptidase S8 family.</text>
</comment>
<dbReference type="Proteomes" id="UP000219353">
    <property type="component" value="Unassembled WGS sequence"/>
</dbReference>
<evidence type="ECO:0000256" key="1">
    <source>
        <dbReference type="ARBA" id="ARBA00004370"/>
    </source>
</evidence>
<keyword evidence="4" id="KW-0677">Repeat</keyword>
<dbReference type="GO" id="GO:0004252">
    <property type="term" value="F:serine-type endopeptidase activity"/>
    <property type="evidence" value="ECO:0007669"/>
    <property type="project" value="UniProtKB-UniRule"/>
</dbReference>
<dbReference type="InterPro" id="IPR023828">
    <property type="entry name" value="Peptidase_S8_Ser-AS"/>
</dbReference>
<dbReference type="InterPro" id="IPR034204">
    <property type="entry name" value="PfSUB1-like_cat_dom"/>
</dbReference>
<evidence type="ECO:0000256" key="2">
    <source>
        <dbReference type="ARBA" id="ARBA00022670"/>
    </source>
</evidence>
<dbReference type="EMBL" id="OBEB01000003">
    <property type="protein sequence ID" value="SNY51796.1"/>
    <property type="molecule type" value="Genomic_DNA"/>
</dbReference>
<dbReference type="PANTHER" id="PTHR48054:SF82">
    <property type="entry name" value="LRR RECEPTOR-LIKE SERINE_THREONINE-PROTEIN KINASE FLS2"/>
    <property type="match status" value="1"/>
</dbReference>
<feature type="active site" description="Charge relay system" evidence="8">
    <location>
        <position position="376"/>
    </location>
</feature>
<evidence type="ECO:0000313" key="12">
    <source>
        <dbReference type="EMBL" id="SNY51796.1"/>
    </source>
</evidence>
<proteinExistence type="inferred from homology"/>
<evidence type="ECO:0000259" key="11">
    <source>
        <dbReference type="Pfam" id="PF00082"/>
    </source>
</evidence>
<evidence type="ECO:0000256" key="5">
    <source>
        <dbReference type="ARBA" id="ARBA00022801"/>
    </source>
</evidence>
<dbReference type="InterPro" id="IPR052592">
    <property type="entry name" value="LRR-RLK"/>
</dbReference>
<feature type="compositionally biased region" description="Polar residues" evidence="10">
    <location>
        <begin position="850"/>
        <end position="861"/>
    </location>
</feature>
<reference evidence="13" key="1">
    <citation type="submission" date="2017-09" db="EMBL/GenBank/DDBJ databases">
        <authorList>
            <person name="Varghese N."/>
            <person name="Submissions S."/>
        </authorList>
    </citation>
    <scope>NUCLEOTIDE SEQUENCE [LARGE SCALE GENOMIC DNA]</scope>
    <source>
        <strain evidence="13">CGMCC 1.12461</strain>
    </source>
</reference>
<evidence type="ECO:0000256" key="6">
    <source>
        <dbReference type="ARBA" id="ARBA00022825"/>
    </source>
</evidence>
<dbReference type="PRINTS" id="PR00723">
    <property type="entry name" value="SUBTILISIN"/>
</dbReference>
<keyword evidence="5 8" id="KW-0378">Hydrolase</keyword>
<dbReference type="FunFam" id="3.80.10.10:FF:000400">
    <property type="entry name" value="Nuclear pore complex protein NUP107"/>
    <property type="match status" value="1"/>
</dbReference>
<evidence type="ECO:0000256" key="8">
    <source>
        <dbReference type="PROSITE-ProRule" id="PRU01240"/>
    </source>
</evidence>
<keyword evidence="13" id="KW-1185">Reference proteome</keyword>
<organism evidence="12 13">
    <name type="scientific">Arsukibacterium tuosuense</name>
    <dbReference type="NCBI Taxonomy" id="1323745"/>
    <lineage>
        <taxon>Bacteria</taxon>
        <taxon>Pseudomonadati</taxon>
        <taxon>Pseudomonadota</taxon>
        <taxon>Gammaproteobacteria</taxon>
        <taxon>Chromatiales</taxon>
        <taxon>Chromatiaceae</taxon>
        <taxon>Arsukibacterium</taxon>
    </lineage>
</organism>
<dbReference type="Gene3D" id="3.80.10.10">
    <property type="entry name" value="Ribonuclease Inhibitor"/>
    <property type="match status" value="2"/>
</dbReference>
<dbReference type="Pfam" id="PF00082">
    <property type="entry name" value="Peptidase_S8"/>
    <property type="match status" value="1"/>
</dbReference>
<feature type="region of interest" description="Disordered" evidence="10">
    <location>
        <begin position="850"/>
        <end position="879"/>
    </location>
</feature>
<keyword evidence="6 8" id="KW-0720">Serine protease</keyword>
<name>A0A285IXI3_9GAMM</name>
<dbReference type="InterPro" id="IPR015500">
    <property type="entry name" value="Peptidase_S8_subtilisin-rel"/>
</dbReference>
<dbReference type="InterPro" id="IPR000209">
    <property type="entry name" value="Peptidase_S8/S53_dom"/>
</dbReference>
<sequence>MPKYLILPLLLVVVVIVSSPLAAKPTRLIVATDQAYVTVDQQEVATMQRRFISNYTSNYASKYASRVDVVGYQGQRSAASGLLRVTLDDAATLPQALAYYRQLPGVRFAEPDYPLYKQQTPDDPQFSQQWHLSQLQGINAPQFWQQTTGDPQLVVAVIDTGVSYQHPDLQANLWRNPAETSNGLDDDGNGYIDDIFGIDSANNNSDPIDKDGHGTQISGIISAATNNGLGVAGVNWQLQVLNCKFLDETGTGFVSDAIECLDYVLDLKQNRGVNIIASNNSWGGAGESQALYEAIARHQQAGILFIASAGNSGNQSPLYPAAYDLANIISVAAHDQQQNKASFSNYGREWVDVTAPGVGILTTDLENSYQAVAGTSMAAPVVSGLVGLLKAAEPGLDWRALRARLLLSGKVSDDPLITDHTLSGKLLLASRSEASPAADRGVLECQPAAARRILPAPDTLYLLPGSTLDIKVLSIDCDGNSALPTVTDNQSGEQIALTETADNPDGIFSGQWLFAGQATGLQFADSLVRVLPRNDDYCTERNNLDVPLPQCNALVQLYYDTLGQSWLNNDGWLDPDSAICDWTGVSCSNGQITALDLSNNNLSGELPAALSGLSAVTELDLSFNSLSGSFPGVLLQLTTLQRLSLWQNGFSGTIPSSISELSGLRQLDLSFNNFSGGLPASIGQLRGLQRLFVESNQLAGAVPAELAALTNLQVLWLADNNFSGTLPQNFIELASVTAFSYQNTELCPPRNLAFSSWLAGIATLERNTNCANSSPQVTTPESISANSGSTVQLQATATDSDNDFLRYRWQQLSGPTVTLANATSQTASFTAPTVGSSTSLVFSFTADDGVSQSSSNSTVQINPAAGGGTGGEGGTSGSGGSNGGLSVALLLLLLGGRALAGWRSAGGGQYKQF</sequence>
<dbReference type="PROSITE" id="PS00137">
    <property type="entry name" value="SUBTILASE_HIS"/>
    <property type="match status" value="1"/>
</dbReference>
<dbReference type="GO" id="GO:0016020">
    <property type="term" value="C:membrane"/>
    <property type="evidence" value="ECO:0007669"/>
    <property type="project" value="UniProtKB-SubCell"/>
</dbReference>
<dbReference type="OrthoDB" id="9790784at2"/>
<evidence type="ECO:0000256" key="4">
    <source>
        <dbReference type="ARBA" id="ARBA00022737"/>
    </source>
</evidence>